<keyword evidence="2" id="KW-1185">Reference proteome</keyword>
<accession>A0AA89C0L1</accession>
<evidence type="ECO:0008006" key="3">
    <source>
        <dbReference type="Google" id="ProtNLM"/>
    </source>
</evidence>
<dbReference type="Proteomes" id="UP001186944">
    <property type="component" value="Unassembled WGS sequence"/>
</dbReference>
<evidence type="ECO:0000313" key="1">
    <source>
        <dbReference type="EMBL" id="KAK3089667.1"/>
    </source>
</evidence>
<dbReference type="InterPro" id="IPR029063">
    <property type="entry name" value="SAM-dependent_MTases_sf"/>
</dbReference>
<comment type="caution">
    <text evidence="1">The sequence shown here is derived from an EMBL/GenBank/DDBJ whole genome shotgun (WGS) entry which is preliminary data.</text>
</comment>
<organism evidence="1 2">
    <name type="scientific">Pinctada imbricata</name>
    <name type="common">Atlantic pearl-oyster</name>
    <name type="synonym">Pinctada martensii</name>
    <dbReference type="NCBI Taxonomy" id="66713"/>
    <lineage>
        <taxon>Eukaryota</taxon>
        <taxon>Metazoa</taxon>
        <taxon>Spiralia</taxon>
        <taxon>Lophotrochozoa</taxon>
        <taxon>Mollusca</taxon>
        <taxon>Bivalvia</taxon>
        <taxon>Autobranchia</taxon>
        <taxon>Pteriomorphia</taxon>
        <taxon>Pterioida</taxon>
        <taxon>Pterioidea</taxon>
        <taxon>Pteriidae</taxon>
        <taxon>Pinctada</taxon>
    </lineage>
</organism>
<dbReference type="Gene3D" id="3.40.50.150">
    <property type="entry name" value="Vaccinia Virus protein VP39"/>
    <property type="match status" value="1"/>
</dbReference>
<dbReference type="AlphaFoldDB" id="A0AA89C0L1"/>
<gene>
    <name evidence="1" type="ORF">FSP39_005470</name>
</gene>
<dbReference type="SUPFAM" id="SSF53335">
    <property type="entry name" value="S-adenosyl-L-methionine-dependent methyltransferases"/>
    <property type="match status" value="1"/>
</dbReference>
<evidence type="ECO:0000313" key="2">
    <source>
        <dbReference type="Proteomes" id="UP001186944"/>
    </source>
</evidence>
<dbReference type="EMBL" id="VSWD01000010">
    <property type="protein sequence ID" value="KAK3089667.1"/>
    <property type="molecule type" value="Genomic_DNA"/>
</dbReference>
<protein>
    <recommendedName>
        <fullName evidence="3">Methyltransferase domain-containing protein</fullName>
    </recommendedName>
</protein>
<sequence length="221" mass="25398">MRQYSSFNDKIGINKQLQKTFERIAEKNVWKAPNETRSGKGSLLESTVTIRECLGEWIKKYNITSIVDIPCGDGNWQRFIPGIDKVSYRGFDISTFVIKIAQNRNPPNMKYGILDLTSNIPPKADLIIMRDVIQHLPLRLGIQAILNAKKSGVKWIGVSSYPSEVWNRDIDMGEYYRNNVEISPFFLTNVVEMCDNYSGYIKNSHADSKFLLIENKDFNSY</sequence>
<name>A0AA89C0L1_PINIB</name>
<dbReference type="CDD" id="cd02440">
    <property type="entry name" value="AdoMet_MTases"/>
    <property type="match status" value="1"/>
</dbReference>
<reference evidence="1" key="1">
    <citation type="submission" date="2019-08" db="EMBL/GenBank/DDBJ databases">
        <title>The improved chromosome-level genome for the pearl oyster Pinctada fucata martensii using PacBio sequencing and Hi-C.</title>
        <authorList>
            <person name="Zheng Z."/>
        </authorList>
    </citation>
    <scope>NUCLEOTIDE SEQUENCE</scope>
    <source>
        <strain evidence="1">ZZ-2019</strain>
        <tissue evidence="1">Adductor muscle</tissue>
    </source>
</reference>
<proteinExistence type="predicted"/>